<feature type="region of interest" description="Disordered" evidence="1">
    <location>
        <begin position="1"/>
        <end position="34"/>
    </location>
</feature>
<dbReference type="AlphaFoldDB" id="A0AAD4HC22"/>
<organism evidence="3 4">
    <name type="scientific">Linnemannia exigua</name>
    <dbReference type="NCBI Taxonomy" id="604196"/>
    <lineage>
        <taxon>Eukaryota</taxon>
        <taxon>Fungi</taxon>
        <taxon>Fungi incertae sedis</taxon>
        <taxon>Mucoromycota</taxon>
        <taxon>Mortierellomycotina</taxon>
        <taxon>Mortierellomycetes</taxon>
        <taxon>Mortierellales</taxon>
        <taxon>Mortierellaceae</taxon>
        <taxon>Linnemannia</taxon>
    </lineage>
</organism>
<sequence>MEPTPSSPTTHPPPTDRLNATPLPSPYSDNAARLTPHLPPELLETIFRLLNQSTLRQNVNLVCKQWHLTSNRLIHRVAVWRPVPLGRDGCGVKEFQEALLDQLCERGSKVDTLECWVIDGTRHRHKKLGVTGRPWQWHDFVSAIAVREKIAMQREGRRVNTGKEEEVVADGDGDCDSSLFGTIRNLRIYGDMIRTMKMVEDLKPCFAFLESLKIEIMWSNQETIPIFTILDNGPRLKTVEIVIGRDVIVDIVQGDYANDAATSSSSSSRNSLCQQGRRRNYPLEQLIFNGLWIDFKTSEQIILSCPQLQVLKSLNISDNGNRIGKPQWDLTALQESGERLTRLARNHCPNLRWCHIDLHYYIHRQLHRDAQLIQLARTLPQLQSFSMMSCEFPMALPIPRSRLASLPRLPSFYAFYNCPPDLLQFFGHLTVLEIKRSKTSSCHWRTLNRVLCMCPNLQELLLGDMEMSTDRIGDSTLVVSSCDLDDSETPLSIDLLFDTTDQERRQREHQQQRRDFREWVLYEDDPHAINYLRVRDGYRPIPRIWSCRHSLRVLDWGMWDLDDVGEMTRHIQDYRLFGQLTVLRIAGLDLKVGQVKEEPRVPPKKRTREPLLTRLIAPSGPPERYPNDLLALKSLVYLEEFVMEVTRLPGTIVPQDFEFLRRRGCDFETIRSFPSPPPPSLSSSAQRRAKKQILMTLRANLVEEKEQSDEEDYDSEEENEFGRVDAYKDVRTFWPRLTTFHINYLRTHSLDATRALARGIVEASIRPGVVFRFKRSFNSPREDYRYW</sequence>
<protein>
    <recommendedName>
        <fullName evidence="2">F-box domain-containing protein</fullName>
    </recommendedName>
</protein>
<dbReference type="EMBL" id="JAAAIL010000024">
    <property type="protein sequence ID" value="KAG0281300.1"/>
    <property type="molecule type" value="Genomic_DNA"/>
</dbReference>
<evidence type="ECO:0000259" key="2">
    <source>
        <dbReference type="PROSITE" id="PS50181"/>
    </source>
</evidence>
<feature type="domain" description="F-box" evidence="2">
    <location>
        <begin position="32"/>
        <end position="83"/>
    </location>
</feature>
<evidence type="ECO:0000313" key="4">
    <source>
        <dbReference type="Proteomes" id="UP001194580"/>
    </source>
</evidence>
<accession>A0AAD4HC22</accession>
<dbReference type="SUPFAM" id="SSF81383">
    <property type="entry name" value="F-box domain"/>
    <property type="match status" value="1"/>
</dbReference>
<dbReference type="SUPFAM" id="SSF52047">
    <property type="entry name" value="RNI-like"/>
    <property type="match status" value="1"/>
</dbReference>
<dbReference type="InterPro" id="IPR001810">
    <property type="entry name" value="F-box_dom"/>
</dbReference>
<dbReference type="InterPro" id="IPR036047">
    <property type="entry name" value="F-box-like_dom_sf"/>
</dbReference>
<comment type="caution">
    <text evidence="3">The sequence shown here is derived from an EMBL/GenBank/DDBJ whole genome shotgun (WGS) entry which is preliminary data.</text>
</comment>
<gene>
    <name evidence="3" type="ORF">BGZ95_005199</name>
</gene>
<dbReference type="Pfam" id="PF12937">
    <property type="entry name" value="F-box-like"/>
    <property type="match status" value="1"/>
</dbReference>
<evidence type="ECO:0000313" key="3">
    <source>
        <dbReference type="EMBL" id="KAG0281300.1"/>
    </source>
</evidence>
<keyword evidence="4" id="KW-1185">Reference proteome</keyword>
<dbReference type="PROSITE" id="PS50181">
    <property type="entry name" value="FBOX"/>
    <property type="match status" value="1"/>
</dbReference>
<reference evidence="3" key="1">
    <citation type="journal article" date="2020" name="Fungal Divers.">
        <title>Resolving the Mortierellaceae phylogeny through synthesis of multi-gene phylogenetics and phylogenomics.</title>
        <authorList>
            <person name="Vandepol N."/>
            <person name="Liber J."/>
            <person name="Desiro A."/>
            <person name="Na H."/>
            <person name="Kennedy M."/>
            <person name="Barry K."/>
            <person name="Grigoriev I.V."/>
            <person name="Miller A.N."/>
            <person name="O'Donnell K."/>
            <person name="Stajich J.E."/>
            <person name="Bonito G."/>
        </authorList>
    </citation>
    <scope>NUCLEOTIDE SEQUENCE</scope>
    <source>
        <strain evidence="3">NRRL 28262</strain>
    </source>
</reference>
<dbReference type="Proteomes" id="UP001194580">
    <property type="component" value="Unassembled WGS sequence"/>
</dbReference>
<evidence type="ECO:0000256" key="1">
    <source>
        <dbReference type="SAM" id="MobiDB-lite"/>
    </source>
</evidence>
<name>A0AAD4HC22_9FUNG</name>
<dbReference type="Gene3D" id="1.20.1280.50">
    <property type="match status" value="1"/>
</dbReference>
<dbReference type="Gene3D" id="3.80.10.10">
    <property type="entry name" value="Ribonuclease Inhibitor"/>
    <property type="match status" value="1"/>
</dbReference>
<proteinExistence type="predicted"/>
<dbReference type="InterPro" id="IPR032675">
    <property type="entry name" value="LRR_dom_sf"/>
</dbReference>